<dbReference type="GO" id="GO:0005737">
    <property type="term" value="C:cytoplasm"/>
    <property type="evidence" value="ECO:0007669"/>
    <property type="project" value="UniProtKB-SubCell"/>
</dbReference>
<name>A0A1H7PVZ1_OLID1</name>
<evidence type="ECO:0000313" key="4">
    <source>
        <dbReference type="EMBL" id="SEL39769.1"/>
    </source>
</evidence>
<proteinExistence type="inferred from homology"/>
<dbReference type="InterPro" id="IPR006016">
    <property type="entry name" value="UspA"/>
</dbReference>
<dbReference type="InterPro" id="IPR014729">
    <property type="entry name" value="Rossmann-like_a/b/a_fold"/>
</dbReference>
<protein>
    <recommendedName>
        <fullName evidence="2">Universal stress protein</fullName>
    </recommendedName>
</protein>
<evidence type="ECO:0000313" key="5">
    <source>
        <dbReference type="Proteomes" id="UP000199421"/>
    </source>
</evidence>
<dbReference type="PRINTS" id="PR01438">
    <property type="entry name" value="UNVRSLSTRESS"/>
</dbReference>
<dbReference type="RefSeq" id="WP_093324359.1">
    <property type="nucleotide sequence ID" value="NZ_FOAF01000002.1"/>
</dbReference>
<sequence length="164" mass="17860">MTDSTLTIKTQRILIAVEDSKYSEKAVRYGYHLAQALGCQVALVHVIDPPTTSAYGAVDPIMGVNPVYIPEINEVQEQASEDLLNRLSSMWTGTGDGVTTISKLGQPRQEIINAASEWQADLIVLGTHGRTGFDHFISGSVSEGVARHAICPVIIVPYKDEEHQ</sequence>
<feature type="domain" description="UspA" evidence="3">
    <location>
        <begin position="11"/>
        <end position="157"/>
    </location>
</feature>
<dbReference type="OrthoDB" id="9788959at2"/>
<dbReference type="Gene3D" id="3.40.50.620">
    <property type="entry name" value="HUPs"/>
    <property type="match status" value="1"/>
</dbReference>
<keyword evidence="5" id="KW-1185">Reference proteome</keyword>
<comment type="similarity">
    <text evidence="1 2">Belongs to the universal stress protein A family.</text>
</comment>
<dbReference type="InterPro" id="IPR006015">
    <property type="entry name" value="Universal_stress_UspA"/>
</dbReference>
<dbReference type="PIRSF" id="PIRSF006276">
    <property type="entry name" value="UspA"/>
    <property type="match status" value="1"/>
</dbReference>
<evidence type="ECO:0000259" key="3">
    <source>
        <dbReference type="Pfam" id="PF00582"/>
    </source>
</evidence>
<organism evidence="4 5">
    <name type="scientific">Olivibacter domesticus</name>
    <name type="common">Pseudosphingobacterium domesticum</name>
    <dbReference type="NCBI Taxonomy" id="407022"/>
    <lineage>
        <taxon>Bacteria</taxon>
        <taxon>Pseudomonadati</taxon>
        <taxon>Bacteroidota</taxon>
        <taxon>Sphingobacteriia</taxon>
        <taxon>Sphingobacteriales</taxon>
        <taxon>Sphingobacteriaceae</taxon>
        <taxon>Olivibacter</taxon>
    </lineage>
</organism>
<dbReference type="STRING" id="407022.SAMN05661044_02373"/>
<dbReference type="Pfam" id="PF00582">
    <property type="entry name" value="Usp"/>
    <property type="match status" value="1"/>
</dbReference>
<dbReference type="PANTHER" id="PTHR46268:SF6">
    <property type="entry name" value="UNIVERSAL STRESS PROTEIN UP12"/>
    <property type="match status" value="1"/>
</dbReference>
<accession>A0A1H7PVZ1</accession>
<dbReference type="AlphaFoldDB" id="A0A1H7PVZ1"/>
<keyword evidence="2" id="KW-0963">Cytoplasm</keyword>
<dbReference type="SUPFAM" id="SSF52402">
    <property type="entry name" value="Adenine nucleotide alpha hydrolases-like"/>
    <property type="match status" value="1"/>
</dbReference>
<evidence type="ECO:0000256" key="2">
    <source>
        <dbReference type="PIRNR" id="PIRNR006276"/>
    </source>
</evidence>
<dbReference type="CDD" id="cd00293">
    <property type="entry name" value="USP-like"/>
    <property type="match status" value="1"/>
</dbReference>
<dbReference type="PANTHER" id="PTHR46268">
    <property type="entry name" value="STRESS RESPONSE PROTEIN NHAX"/>
    <property type="match status" value="1"/>
</dbReference>
<dbReference type="EMBL" id="FOAF01000002">
    <property type="protein sequence ID" value="SEL39769.1"/>
    <property type="molecule type" value="Genomic_DNA"/>
</dbReference>
<comment type="subcellular location">
    <subcellularLocation>
        <location evidence="2">Cytoplasm</location>
    </subcellularLocation>
</comment>
<evidence type="ECO:0000256" key="1">
    <source>
        <dbReference type="ARBA" id="ARBA00008791"/>
    </source>
</evidence>
<reference evidence="5" key="1">
    <citation type="submission" date="2016-10" db="EMBL/GenBank/DDBJ databases">
        <authorList>
            <person name="Varghese N."/>
            <person name="Submissions S."/>
        </authorList>
    </citation>
    <scope>NUCLEOTIDE SEQUENCE [LARGE SCALE GENOMIC DNA]</scope>
    <source>
        <strain evidence="5">DSM 18733</strain>
    </source>
</reference>
<gene>
    <name evidence="4" type="ORF">SAMN05661044_02373</name>
</gene>
<dbReference type="Proteomes" id="UP000199421">
    <property type="component" value="Unassembled WGS sequence"/>
</dbReference>